<dbReference type="Gene3D" id="3.30.420.10">
    <property type="entry name" value="Ribonuclease H-like superfamily/Ribonuclease H"/>
    <property type="match status" value="1"/>
</dbReference>
<dbReference type="GO" id="GO:0003676">
    <property type="term" value="F:nucleic acid binding"/>
    <property type="evidence" value="ECO:0007669"/>
    <property type="project" value="InterPro"/>
</dbReference>
<dbReference type="InterPro" id="IPR012337">
    <property type="entry name" value="RNaseH-like_sf"/>
</dbReference>
<proteinExistence type="predicted"/>
<sequence>RRLNQSQTKEGQTRDTITQIQDPAQKKGALRLMIKGLLLITMISMMVTRSMAKKNCKWVSGMPLNVPEKWNCREITTQNATTITATVYTRTHIRIPTIKCSNITRTICAKAFLRWSLSVVSDQTITPATTRVLQSLERDKKVRLDYLGPTSVETEMGLSKRWVALFTCFTTRAVHLEMADNLSAESFLNVLRRFVARRGYPELILSDNASQFQLVFKTIMNQEKDAIEFIVKGEMKWKNIIPKAP</sequence>
<keyword evidence="4" id="KW-1185">Reference proteome</keyword>
<evidence type="ECO:0000313" key="4">
    <source>
        <dbReference type="Proteomes" id="UP000276991"/>
    </source>
</evidence>
<reference evidence="3 4" key="1">
    <citation type="submission" date="2018-08" db="EMBL/GenBank/DDBJ databases">
        <authorList>
            <person name="Laetsch R D."/>
            <person name="Stevens L."/>
            <person name="Kumar S."/>
            <person name="Blaxter L. M."/>
        </authorList>
    </citation>
    <scope>NUCLEOTIDE SEQUENCE [LARGE SCALE GENOMIC DNA]</scope>
</reference>
<dbReference type="SUPFAM" id="SSF53098">
    <property type="entry name" value="Ribonuclease H-like"/>
    <property type="match status" value="1"/>
</dbReference>
<keyword evidence="1" id="KW-0812">Transmembrane</keyword>
<dbReference type="STRING" id="6277.A0A498ST48"/>
<accession>A0A498ST48</accession>
<dbReference type="InterPro" id="IPR036397">
    <property type="entry name" value="RNaseH_sf"/>
</dbReference>
<dbReference type="InterPro" id="IPR001584">
    <property type="entry name" value="Integrase_cat-core"/>
</dbReference>
<keyword evidence="1" id="KW-0472">Membrane</keyword>
<feature type="transmembrane region" description="Helical" evidence="1">
    <location>
        <begin position="32"/>
        <end position="52"/>
    </location>
</feature>
<feature type="non-terminal residue" evidence="3">
    <location>
        <position position="1"/>
    </location>
</feature>
<evidence type="ECO:0000259" key="2">
    <source>
        <dbReference type="PROSITE" id="PS50994"/>
    </source>
</evidence>
<organism evidence="3 4">
    <name type="scientific">Acanthocheilonema viteae</name>
    <name type="common">Filarial nematode worm</name>
    <name type="synonym">Dipetalonema viteae</name>
    <dbReference type="NCBI Taxonomy" id="6277"/>
    <lineage>
        <taxon>Eukaryota</taxon>
        <taxon>Metazoa</taxon>
        <taxon>Ecdysozoa</taxon>
        <taxon>Nematoda</taxon>
        <taxon>Chromadorea</taxon>
        <taxon>Rhabditida</taxon>
        <taxon>Spirurina</taxon>
        <taxon>Spiruromorpha</taxon>
        <taxon>Filarioidea</taxon>
        <taxon>Onchocercidae</taxon>
        <taxon>Acanthocheilonema</taxon>
    </lineage>
</organism>
<gene>
    <name evidence="3" type="ORF">NAV_LOCUS9796</name>
</gene>
<name>A0A498ST48_ACAVI</name>
<protein>
    <recommendedName>
        <fullName evidence="2">Integrase catalytic domain-containing protein</fullName>
    </recommendedName>
</protein>
<dbReference type="GO" id="GO:0015074">
    <property type="term" value="P:DNA integration"/>
    <property type="evidence" value="ECO:0007669"/>
    <property type="project" value="InterPro"/>
</dbReference>
<dbReference type="AlphaFoldDB" id="A0A498ST48"/>
<dbReference type="PROSITE" id="PS50994">
    <property type="entry name" value="INTEGRASE"/>
    <property type="match status" value="1"/>
</dbReference>
<keyword evidence="1" id="KW-1133">Transmembrane helix</keyword>
<dbReference type="Proteomes" id="UP000276991">
    <property type="component" value="Unassembled WGS sequence"/>
</dbReference>
<dbReference type="PANTHER" id="PTHR47331">
    <property type="entry name" value="PHD-TYPE DOMAIN-CONTAINING PROTEIN"/>
    <property type="match status" value="1"/>
</dbReference>
<feature type="domain" description="Integrase catalytic" evidence="2">
    <location>
        <begin position="123"/>
        <end position="245"/>
    </location>
</feature>
<evidence type="ECO:0000313" key="3">
    <source>
        <dbReference type="EMBL" id="VBB35005.1"/>
    </source>
</evidence>
<dbReference type="PANTHER" id="PTHR47331:SF6">
    <property type="entry name" value="DOUBLECORTIN DOMAIN-CONTAINING PROTEIN"/>
    <property type="match status" value="1"/>
</dbReference>
<evidence type="ECO:0000256" key="1">
    <source>
        <dbReference type="SAM" id="Phobius"/>
    </source>
</evidence>
<dbReference type="OrthoDB" id="5866837at2759"/>
<dbReference type="EMBL" id="UPTC01004594">
    <property type="protein sequence ID" value="VBB35005.1"/>
    <property type="molecule type" value="Genomic_DNA"/>
</dbReference>